<dbReference type="GO" id="GO:0006281">
    <property type="term" value="P:DNA repair"/>
    <property type="evidence" value="ECO:0007669"/>
    <property type="project" value="TreeGrafter"/>
</dbReference>
<evidence type="ECO:0000313" key="8">
    <source>
        <dbReference type="Proteomes" id="UP000326759"/>
    </source>
</evidence>
<dbReference type="EMBL" id="SEYY01018695">
    <property type="protein sequence ID" value="KAB7499094.1"/>
    <property type="molecule type" value="Genomic_DNA"/>
</dbReference>
<comment type="subcellular location">
    <subcellularLocation>
        <location evidence="1">Nucleus</location>
    </subcellularLocation>
</comment>
<evidence type="ECO:0000256" key="3">
    <source>
        <dbReference type="ARBA" id="ARBA00023306"/>
    </source>
</evidence>
<keyword evidence="3" id="KW-0131">Cell cycle</keyword>
<feature type="compositionally biased region" description="Acidic residues" evidence="5">
    <location>
        <begin position="665"/>
        <end position="680"/>
    </location>
</feature>
<dbReference type="GO" id="GO:0031298">
    <property type="term" value="C:replication fork protection complex"/>
    <property type="evidence" value="ECO:0007669"/>
    <property type="project" value="TreeGrafter"/>
</dbReference>
<evidence type="ECO:0000256" key="4">
    <source>
        <dbReference type="SAM" id="Coils"/>
    </source>
</evidence>
<feature type="region of interest" description="Disordered" evidence="5">
    <location>
        <begin position="656"/>
        <end position="696"/>
    </location>
</feature>
<sequence length="696" mass="81743">MADSLIQAELLAACSGLGYSDGSRYYKEADCLETIKDLIRYLKRDDDSHHIRRALGETKVLQTDLIPILKFYAEDKELFDVTLRLVVNLTNPVLLLFKEELPEEKITRQQYLQMIGHQQSFKAAFADEAVWSILVGRLGEILNKDWDEREEEERLVVERILILVRNILAVAASPDEEKRTDDDASIHDQVLWALHLARFEDLLLYISSSNNEQELCLHIIEIISKMLKEQDASQLASAGIQRSHSEKEKDEKELMEIRRREALAKQQKIKKHYSARHSRFGGTYYIMNMKSISDRDMIAHKHVTDIESLSFDQSKRTKKTPKNRMPLKDCDVTRRSTLAIRLFLQEFCIEFLNGAFNSLMYIVKDNLNRARAQEHDEIYYLWAIEFFLKFNRSHNFKIELTTEVLNIQTFHYIQTLMENYYETMTTDKKKIPLWSRRMHKGIKAYQELLMTLSFMDKSDIESVRESSRILKNKVFYVVEYRELALILLQNFDELKMTMNYLRDLVETTHVFLKLLEGICGKQRHLVVQKKKIRKTKPKKKNVNQTDSLDLPTEEELVIQWDEKSDTLLSVIKGDMGDLPTTFPFDPVSNVPEEEQKEISMKKINLLLRRGVLHEAVSLLRTSREIWPEGDIFGAQTMDPLEESLCLRSIFMANINPPEPTKHIAEEEEEMEEDSDEEEERQEVQFSEQEFNLNRFY</sequence>
<protein>
    <submittedName>
        <fullName evidence="7">Protein timeless-like protein</fullName>
    </submittedName>
</protein>
<reference evidence="7 8" key="1">
    <citation type="journal article" date="2019" name="PLoS Biol.">
        <title>Sex chromosomes control vertical transmission of feminizing Wolbachia symbionts in an isopod.</title>
        <authorList>
            <person name="Becking T."/>
            <person name="Chebbi M.A."/>
            <person name="Giraud I."/>
            <person name="Moumen B."/>
            <person name="Laverre T."/>
            <person name="Caubet Y."/>
            <person name="Peccoud J."/>
            <person name="Gilbert C."/>
            <person name="Cordaux R."/>
        </authorList>
    </citation>
    <scope>NUCLEOTIDE SEQUENCE [LARGE SCALE GENOMIC DNA]</scope>
    <source>
        <strain evidence="7">ANa2</strain>
        <tissue evidence="7">Whole body excluding digestive tract and cuticle</tissue>
    </source>
</reference>
<dbReference type="PANTHER" id="PTHR22940">
    <property type="entry name" value="TIMEOUT/TIMELESS-2"/>
    <property type="match status" value="1"/>
</dbReference>
<evidence type="ECO:0000256" key="2">
    <source>
        <dbReference type="ARBA" id="ARBA00023242"/>
    </source>
</evidence>
<dbReference type="Pfam" id="PF04821">
    <property type="entry name" value="TIMELESS"/>
    <property type="match status" value="1"/>
</dbReference>
<evidence type="ECO:0000256" key="5">
    <source>
        <dbReference type="SAM" id="MobiDB-lite"/>
    </source>
</evidence>
<keyword evidence="4" id="KW-0175">Coiled coil</keyword>
<dbReference type="GO" id="GO:0043111">
    <property type="term" value="P:replication fork arrest"/>
    <property type="evidence" value="ECO:0007669"/>
    <property type="project" value="TreeGrafter"/>
</dbReference>
<keyword evidence="8" id="KW-1185">Reference proteome</keyword>
<dbReference type="GO" id="GO:0003677">
    <property type="term" value="F:DNA binding"/>
    <property type="evidence" value="ECO:0007669"/>
    <property type="project" value="TreeGrafter"/>
</dbReference>
<evidence type="ECO:0000259" key="6">
    <source>
        <dbReference type="Pfam" id="PF04821"/>
    </source>
</evidence>
<dbReference type="PANTHER" id="PTHR22940:SF4">
    <property type="entry name" value="PROTEIN TIMELESS HOMOLOG"/>
    <property type="match status" value="1"/>
</dbReference>
<dbReference type="InterPro" id="IPR044998">
    <property type="entry name" value="Timeless"/>
</dbReference>
<dbReference type="Proteomes" id="UP000326759">
    <property type="component" value="Unassembled WGS sequence"/>
</dbReference>
<name>A0A5N5SY04_9CRUS</name>
<evidence type="ECO:0000313" key="7">
    <source>
        <dbReference type="EMBL" id="KAB7499094.1"/>
    </source>
</evidence>
<proteinExistence type="predicted"/>
<accession>A0A5N5SY04</accession>
<dbReference type="OrthoDB" id="310853at2759"/>
<dbReference type="InterPro" id="IPR006906">
    <property type="entry name" value="Timeless_N"/>
</dbReference>
<organism evidence="7 8">
    <name type="scientific">Armadillidium nasatum</name>
    <dbReference type="NCBI Taxonomy" id="96803"/>
    <lineage>
        <taxon>Eukaryota</taxon>
        <taxon>Metazoa</taxon>
        <taxon>Ecdysozoa</taxon>
        <taxon>Arthropoda</taxon>
        <taxon>Crustacea</taxon>
        <taxon>Multicrustacea</taxon>
        <taxon>Malacostraca</taxon>
        <taxon>Eumalacostraca</taxon>
        <taxon>Peracarida</taxon>
        <taxon>Isopoda</taxon>
        <taxon>Oniscidea</taxon>
        <taxon>Crinocheta</taxon>
        <taxon>Armadillidiidae</taxon>
        <taxon>Armadillidium</taxon>
    </lineage>
</organism>
<dbReference type="GO" id="GO:0009649">
    <property type="term" value="P:entrainment of circadian clock"/>
    <property type="evidence" value="ECO:0007669"/>
    <property type="project" value="TreeGrafter"/>
</dbReference>
<dbReference type="GO" id="GO:0000076">
    <property type="term" value="P:DNA replication checkpoint signaling"/>
    <property type="evidence" value="ECO:0007669"/>
    <property type="project" value="TreeGrafter"/>
</dbReference>
<dbReference type="AlphaFoldDB" id="A0A5N5SY04"/>
<feature type="coiled-coil region" evidence="4">
    <location>
        <begin position="240"/>
        <end position="267"/>
    </location>
</feature>
<keyword evidence="2" id="KW-0539">Nucleus</keyword>
<comment type="caution">
    <text evidence="7">The sequence shown here is derived from an EMBL/GenBank/DDBJ whole genome shotgun (WGS) entry which is preliminary data.</text>
</comment>
<evidence type="ECO:0000256" key="1">
    <source>
        <dbReference type="ARBA" id="ARBA00004123"/>
    </source>
</evidence>
<feature type="domain" description="Timeless N-terminal" evidence="6">
    <location>
        <begin position="24"/>
        <end position="285"/>
    </location>
</feature>
<gene>
    <name evidence="7" type="primary">TIMELESS</name>
    <name evidence="7" type="ORF">Anas_04442</name>
</gene>